<dbReference type="InterPro" id="IPR021815">
    <property type="entry name" value="TsiV"/>
</dbReference>
<comment type="caution">
    <text evidence="1">The sequence shown here is derived from an EMBL/GenBank/DDBJ whole genome shotgun (WGS) entry which is preliminary data.</text>
</comment>
<dbReference type="Proteomes" id="UP000247515">
    <property type="component" value="Unassembled WGS sequence"/>
</dbReference>
<name>A0ABX5MR99_9BURK</name>
<proteinExistence type="predicted"/>
<dbReference type="Pfam" id="PF11876">
    <property type="entry name" value="TsiV"/>
    <property type="match status" value="2"/>
</dbReference>
<keyword evidence="2" id="KW-1185">Reference proteome</keyword>
<evidence type="ECO:0000313" key="1">
    <source>
        <dbReference type="EMBL" id="PXX17399.1"/>
    </source>
</evidence>
<accession>A0ABX5MR99</accession>
<dbReference type="EMBL" id="QJJV01000006">
    <property type="protein sequence ID" value="PXX17399.1"/>
    <property type="molecule type" value="Genomic_DNA"/>
</dbReference>
<organism evidence="1 2">
    <name type="scientific">Paraburkholderia tropica</name>
    <dbReference type="NCBI Taxonomy" id="92647"/>
    <lineage>
        <taxon>Bacteria</taxon>
        <taxon>Pseudomonadati</taxon>
        <taxon>Pseudomonadota</taxon>
        <taxon>Betaproteobacteria</taxon>
        <taxon>Burkholderiales</taxon>
        <taxon>Burkholderiaceae</taxon>
        <taxon>Paraburkholderia</taxon>
    </lineage>
</organism>
<protein>
    <submittedName>
        <fullName evidence="1">Uncharacterized protein DUF3396</fullName>
    </submittedName>
</protein>
<gene>
    <name evidence="1" type="ORF">C7400_106115</name>
</gene>
<sequence length="444" mass="49257">MVAQENQTVLTPSQAFSRYGEELSIRLENGSMGMLPGLVGTIYFERGALPDGRQAILECFDRFADMFGEHLKGGKDSDEGRFTKRTAAGVEKIRRSIIKTPMYMILGALRASATDYDTAAEYKISVLTGTANPQDRTMPSGCFVPAGHEAGLSLLKFNVPMELATKQSGLEQYEAFLRFVCEKLKVRGGYGGYAPVFPYSYHRYMPQEWALAQRFSGLDMVSTAHLNQAHEVYSYEGDSRDSVTAIYRQLVPGAKVDAWGFIKSVNWYTILGPVFVERLGGLARIRDSLGRPDIRIEEINSSVAIRAGEFPRLGAPEEGLPEPYVFVNSVLRVLRDPMPDSLHTFIPDLPSADKRNTAAWEARFDLPGAPPIPEPPTIVPPERQEGVAMSSVPGGEPCPNEGWWQTPAKPGSRRHFLQGEIMPVIERSAWGATYWTWSPRQGSE</sequence>
<dbReference type="RefSeq" id="WP_110327231.1">
    <property type="nucleotide sequence ID" value="NZ_JAGIXD010000003.1"/>
</dbReference>
<reference evidence="1 2" key="1">
    <citation type="submission" date="2018-05" db="EMBL/GenBank/DDBJ databases">
        <title>Genomic Encyclopedia of Type Strains, Phase IV (KMG-V): Genome sequencing to study the core and pangenomes of soil and plant-associated prokaryotes.</title>
        <authorList>
            <person name="Whitman W."/>
        </authorList>
    </citation>
    <scope>NUCLEOTIDE SEQUENCE [LARGE SCALE GENOMIC DNA]</scope>
    <source>
        <strain evidence="1 2">SIr-6563</strain>
    </source>
</reference>
<evidence type="ECO:0000313" key="2">
    <source>
        <dbReference type="Proteomes" id="UP000247515"/>
    </source>
</evidence>